<sequence length="153" mass="17213">MEEFPCLFSFGCTVDLCLIFRWAEFEVWISNEDNFPKFNASIGNCSSTISGTSPSGISNSISLKKLKVSRVVLIYLVLLLFCIGSMVLNCVVLYVLVVLLRGVCRLLRLLYDLPPFVDKILLSILQSSSMFPQIFSAVFRSLILFQLLQSILL</sequence>
<dbReference type="AlphaFoldDB" id="A0A397ULT8"/>
<proteinExistence type="predicted"/>
<protein>
    <submittedName>
        <fullName evidence="2">Uncharacterized protein</fullName>
    </submittedName>
</protein>
<feature type="transmembrane region" description="Helical" evidence="1">
    <location>
        <begin position="72"/>
        <end position="100"/>
    </location>
</feature>
<gene>
    <name evidence="2" type="ORF">C2G38_124757</name>
</gene>
<reference evidence="2 3" key="1">
    <citation type="submission" date="2018-06" db="EMBL/GenBank/DDBJ databases">
        <title>Comparative genomics reveals the genomic features of Rhizophagus irregularis, R. cerebriforme, R. diaphanum and Gigaspora rosea, and their symbiotic lifestyle signature.</title>
        <authorList>
            <person name="Morin E."/>
            <person name="San Clemente H."/>
            <person name="Chen E.C.H."/>
            <person name="De La Providencia I."/>
            <person name="Hainaut M."/>
            <person name="Kuo A."/>
            <person name="Kohler A."/>
            <person name="Murat C."/>
            <person name="Tang N."/>
            <person name="Roy S."/>
            <person name="Loubradou J."/>
            <person name="Henrissat B."/>
            <person name="Grigoriev I.V."/>
            <person name="Corradi N."/>
            <person name="Roux C."/>
            <person name="Martin F.M."/>
        </authorList>
    </citation>
    <scope>NUCLEOTIDE SEQUENCE [LARGE SCALE GENOMIC DNA]</scope>
    <source>
        <strain evidence="2 3">DAOM 194757</strain>
    </source>
</reference>
<evidence type="ECO:0000313" key="3">
    <source>
        <dbReference type="Proteomes" id="UP000266673"/>
    </source>
</evidence>
<dbReference type="Proteomes" id="UP000266673">
    <property type="component" value="Unassembled WGS sequence"/>
</dbReference>
<dbReference type="EMBL" id="QKWP01001159">
    <property type="protein sequence ID" value="RIB11220.1"/>
    <property type="molecule type" value="Genomic_DNA"/>
</dbReference>
<comment type="caution">
    <text evidence="2">The sequence shown here is derived from an EMBL/GenBank/DDBJ whole genome shotgun (WGS) entry which is preliminary data.</text>
</comment>
<keyword evidence="1" id="KW-0472">Membrane</keyword>
<accession>A0A397ULT8</accession>
<evidence type="ECO:0000313" key="2">
    <source>
        <dbReference type="EMBL" id="RIB11220.1"/>
    </source>
</evidence>
<keyword evidence="3" id="KW-1185">Reference proteome</keyword>
<evidence type="ECO:0000256" key="1">
    <source>
        <dbReference type="SAM" id="Phobius"/>
    </source>
</evidence>
<organism evidence="2 3">
    <name type="scientific">Gigaspora rosea</name>
    <dbReference type="NCBI Taxonomy" id="44941"/>
    <lineage>
        <taxon>Eukaryota</taxon>
        <taxon>Fungi</taxon>
        <taxon>Fungi incertae sedis</taxon>
        <taxon>Mucoromycota</taxon>
        <taxon>Glomeromycotina</taxon>
        <taxon>Glomeromycetes</taxon>
        <taxon>Diversisporales</taxon>
        <taxon>Gigasporaceae</taxon>
        <taxon>Gigaspora</taxon>
    </lineage>
</organism>
<keyword evidence="1" id="KW-0812">Transmembrane</keyword>
<keyword evidence="1" id="KW-1133">Transmembrane helix</keyword>
<name>A0A397ULT8_9GLOM</name>